<feature type="binding site" evidence="9">
    <location>
        <begin position="33"/>
        <end position="37"/>
    </location>
    <ligand>
        <name>4-amino-2-methyl-5-(diphosphooxymethyl)pyrimidine</name>
        <dbReference type="ChEBI" id="CHEBI:57841"/>
    </ligand>
</feature>
<evidence type="ECO:0000256" key="2">
    <source>
        <dbReference type="ARBA" id="ARBA00022679"/>
    </source>
</evidence>
<evidence type="ECO:0000259" key="10">
    <source>
        <dbReference type="Pfam" id="PF02581"/>
    </source>
</evidence>
<evidence type="ECO:0000256" key="9">
    <source>
        <dbReference type="HAMAP-Rule" id="MF_00097"/>
    </source>
</evidence>
<dbReference type="SUPFAM" id="SSF51391">
    <property type="entry name" value="Thiamin phosphate synthase"/>
    <property type="match status" value="1"/>
</dbReference>
<dbReference type="Proteomes" id="UP000198785">
    <property type="component" value="Unassembled WGS sequence"/>
</dbReference>
<evidence type="ECO:0000256" key="1">
    <source>
        <dbReference type="ARBA" id="ARBA00005165"/>
    </source>
</evidence>
<name>A0A1I6Q0C7_9SPHI</name>
<sequence>MKDRLQYISQGQTAAEQELNIRKAFDNGATWVQLRWKEASLSDLLTLAETVVMQSKAYGGVCIINDHIHVAQAVEADGVHLGLTDDTITEARKLLGPNKIIGGTANTLTDVSQRIQEGCDYIGLGPFRFTTTKEKLSPVLGLDGYTSIMQGLKANFHPPIYAIGGIQLEDIPLLRSIGLYGVAVSGLIGTSPDCIPKIKTLLNS</sequence>
<dbReference type="InterPro" id="IPR036206">
    <property type="entry name" value="ThiamineP_synth_sf"/>
</dbReference>
<dbReference type="EC" id="2.5.1.3" evidence="9"/>
<dbReference type="RefSeq" id="WP_093363623.1">
    <property type="nucleotide sequence ID" value="NZ_FOZZ01000002.1"/>
</dbReference>
<dbReference type="InterPro" id="IPR034291">
    <property type="entry name" value="TMP_synthase"/>
</dbReference>
<keyword evidence="2 9" id="KW-0808">Transferase</keyword>
<dbReference type="GO" id="GO:0004789">
    <property type="term" value="F:thiamine-phosphate diphosphorylase activity"/>
    <property type="evidence" value="ECO:0007669"/>
    <property type="project" value="UniProtKB-UniRule"/>
</dbReference>
<evidence type="ECO:0000313" key="11">
    <source>
        <dbReference type="EMBL" id="SFS45872.1"/>
    </source>
</evidence>
<feature type="domain" description="Thiamine phosphate synthase/TenI" evidence="10">
    <location>
        <begin position="15"/>
        <end position="185"/>
    </location>
</feature>
<dbReference type="Pfam" id="PF02581">
    <property type="entry name" value="TMP-TENI"/>
    <property type="match status" value="1"/>
</dbReference>
<comment type="catalytic activity">
    <reaction evidence="8 9">
        <text>2-[(2R,5Z)-2-carboxy-4-methylthiazol-5(2H)-ylidene]ethyl phosphate + 4-amino-2-methyl-5-(diphosphooxymethyl)pyrimidine + 2 H(+) = thiamine phosphate + CO2 + diphosphate</text>
        <dbReference type="Rhea" id="RHEA:47844"/>
        <dbReference type="ChEBI" id="CHEBI:15378"/>
        <dbReference type="ChEBI" id="CHEBI:16526"/>
        <dbReference type="ChEBI" id="CHEBI:33019"/>
        <dbReference type="ChEBI" id="CHEBI:37575"/>
        <dbReference type="ChEBI" id="CHEBI:57841"/>
        <dbReference type="ChEBI" id="CHEBI:62899"/>
        <dbReference type="EC" id="2.5.1.3"/>
    </reaction>
</comment>
<dbReference type="AlphaFoldDB" id="A0A1I6Q0C7"/>
<dbReference type="PANTHER" id="PTHR20857">
    <property type="entry name" value="THIAMINE-PHOSPHATE PYROPHOSPHORYLASE"/>
    <property type="match status" value="1"/>
</dbReference>
<proteinExistence type="inferred from homology"/>
<dbReference type="InterPro" id="IPR022998">
    <property type="entry name" value="ThiamineP_synth_TenI"/>
</dbReference>
<comment type="pathway">
    <text evidence="1 9">Cofactor biosynthesis; thiamine diphosphate biosynthesis; thiamine phosphate from 4-amino-2-methyl-5-diphosphomethylpyrimidine and 4-methyl-5-(2-phosphoethyl)-thiazole: step 1/1.</text>
</comment>
<evidence type="ECO:0000256" key="3">
    <source>
        <dbReference type="ARBA" id="ARBA00022723"/>
    </source>
</evidence>
<keyword evidence="4 9" id="KW-0460">Magnesium</keyword>
<evidence type="ECO:0000256" key="6">
    <source>
        <dbReference type="ARBA" id="ARBA00047334"/>
    </source>
</evidence>
<feature type="binding site" evidence="9">
    <location>
        <position position="66"/>
    </location>
    <ligand>
        <name>Mg(2+)</name>
        <dbReference type="ChEBI" id="CHEBI:18420"/>
    </ligand>
</feature>
<evidence type="ECO:0000256" key="8">
    <source>
        <dbReference type="ARBA" id="ARBA00047883"/>
    </source>
</evidence>
<dbReference type="EMBL" id="FOZZ01000002">
    <property type="protein sequence ID" value="SFS45872.1"/>
    <property type="molecule type" value="Genomic_DNA"/>
</dbReference>
<feature type="binding site" evidence="9">
    <location>
        <position position="133"/>
    </location>
    <ligand>
        <name>4-amino-2-methyl-5-(diphosphooxymethyl)pyrimidine</name>
        <dbReference type="ChEBI" id="CHEBI:57841"/>
    </ligand>
</feature>
<dbReference type="UniPathway" id="UPA00060">
    <property type="reaction ID" value="UER00141"/>
</dbReference>
<feature type="binding site" evidence="9">
    <location>
        <position position="85"/>
    </location>
    <ligand>
        <name>Mg(2+)</name>
        <dbReference type="ChEBI" id="CHEBI:18420"/>
    </ligand>
</feature>
<keyword evidence="12" id="KW-1185">Reference proteome</keyword>
<comment type="caution">
    <text evidence="9">Lacks conserved residue(s) required for the propagation of feature annotation.</text>
</comment>
<dbReference type="Gene3D" id="3.20.20.70">
    <property type="entry name" value="Aldolase class I"/>
    <property type="match status" value="1"/>
</dbReference>
<dbReference type="PANTHER" id="PTHR20857:SF15">
    <property type="entry name" value="THIAMINE-PHOSPHATE SYNTHASE"/>
    <property type="match status" value="1"/>
</dbReference>
<gene>
    <name evidence="9" type="primary">thiE</name>
    <name evidence="11" type="ORF">SAMN05660206_10253</name>
</gene>
<comment type="similarity">
    <text evidence="9">Belongs to the thiamine-phosphate synthase family.</text>
</comment>
<comment type="catalytic activity">
    <reaction evidence="7 9">
        <text>2-(2-carboxy-4-methylthiazol-5-yl)ethyl phosphate + 4-amino-2-methyl-5-(diphosphooxymethyl)pyrimidine + 2 H(+) = thiamine phosphate + CO2 + diphosphate</text>
        <dbReference type="Rhea" id="RHEA:47848"/>
        <dbReference type="ChEBI" id="CHEBI:15378"/>
        <dbReference type="ChEBI" id="CHEBI:16526"/>
        <dbReference type="ChEBI" id="CHEBI:33019"/>
        <dbReference type="ChEBI" id="CHEBI:37575"/>
        <dbReference type="ChEBI" id="CHEBI:57841"/>
        <dbReference type="ChEBI" id="CHEBI:62890"/>
        <dbReference type="EC" id="2.5.1.3"/>
    </reaction>
</comment>
<keyword evidence="5 9" id="KW-0784">Thiamine biosynthesis</keyword>
<reference evidence="11 12" key="1">
    <citation type="submission" date="2016-10" db="EMBL/GenBank/DDBJ databases">
        <authorList>
            <person name="de Groot N.N."/>
        </authorList>
    </citation>
    <scope>NUCLEOTIDE SEQUENCE [LARGE SCALE GENOMIC DNA]</scope>
    <source>
        <strain evidence="11 12">DSM 22789</strain>
    </source>
</reference>
<accession>A0A1I6Q0C7</accession>
<evidence type="ECO:0000256" key="4">
    <source>
        <dbReference type="ARBA" id="ARBA00022842"/>
    </source>
</evidence>
<keyword evidence="3 9" id="KW-0479">Metal-binding</keyword>
<comment type="function">
    <text evidence="9">Condenses 4-methyl-5-(beta-hydroxyethyl)thiazole monophosphate (THZ-P) and 2-methyl-4-amino-5-hydroxymethyl pyrimidine pyrophosphate (HMP-PP) to form thiamine monophosphate (TMP).</text>
</comment>
<dbReference type="HAMAP" id="MF_00097">
    <property type="entry name" value="TMP_synthase"/>
    <property type="match status" value="1"/>
</dbReference>
<protein>
    <recommendedName>
        <fullName evidence="9">Thiamine-phosphate synthase</fullName>
        <shortName evidence="9">TP synthase</shortName>
        <shortName evidence="9">TPS</shortName>
        <ecNumber evidence="9">2.5.1.3</ecNumber>
    </recommendedName>
    <alternativeName>
        <fullName evidence="9">Thiamine-phosphate pyrophosphorylase</fullName>
        <shortName evidence="9">TMP pyrophosphorylase</shortName>
        <shortName evidence="9">TMP-PPase</shortName>
    </alternativeName>
</protein>
<organism evidence="11 12">
    <name type="scientific">Sphingobacterium wenxiniae</name>
    <dbReference type="NCBI Taxonomy" id="683125"/>
    <lineage>
        <taxon>Bacteria</taxon>
        <taxon>Pseudomonadati</taxon>
        <taxon>Bacteroidota</taxon>
        <taxon>Sphingobacteriia</taxon>
        <taxon>Sphingobacteriales</taxon>
        <taxon>Sphingobacteriaceae</taxon>
        <taxon>Sphingobacterium</taxon>
    </lineage>
</organism>
<evidence type="ECO:0000256" key="5">
    <source>
        <dbReference type="ARBA" id="ARBA00022977"/>
    </source>
</evidence>
<comment type="catalytic activity">
    <reaction evidence="6 9">
        <text>4-methyl-5-(2-phosphooxyethyl)-thiazole + 4-amino-2-methyl-5-(diphosphooxymethyl)pyrimidine + H(+) = thiamine phosphate + diphosphate</text>
        <dbReference type="Rhea" id="RHEA:22328"/>
        <dbReference type="ChEBI" id="CHEBI:15378"/>
        <dbReference type="ChEBI" id="CHEBI:33019"/>
        <dbReference type="ChEBI" id="CHEBI:37575"/>
        <dbReference type="ChEBI" id="CHEBI:57841"/>
        <dbReference type="ChEBI" id="CHEBI:58296"/>
        <dbReference type="EC" id="2.5.1.3"/>
    </reaction>
</comment>
<feature type="binding site" evidence="9">
    <location>
        <position position="165"/>
    </location>
    <ligand>
        <name>2-[(2R,5Z)-2-carboxy-4-methylthiazol-5(2H)-ylidene]ethyl phosphate</name>
        <dbReference type="ChEBI" id="CHEBI:62899"/>
    </ligand>
</feature>
<feature type="binding site" evidence="9">
    <location>
        <begin position="130"/>
        <end position="132"/>
    </location>
    <ligand>
        <name>2-[(2R,5Z)-2-carboxy-4-methylthiazol-5(2H)-ylidene]ethyl phosphate</name>
        <dbReference type="ChEBI" id="CHEBI:62899"/>
    </ligand>
</feature>
<dbReference type="OrthoDB" id="9812206at2"/>
<comment type="cofactor">
    <cofactor evidence="9">
        <name>Mg(2+)</name>
        <dbReference type="ChEBI" id="CHEBI:18420"/>
    </cofactor>
    <text evidence="9">Binds 1 Mg(2+) ion per subunit.</text>
</comment>
<dbReference type="GO" id="GO:0005737">
    <property type="term" value="C:cytoplasm"/>
    <property type="evidence" value="ECO:0007669"/>
    <property type="project" value="TreeGrafter"/>
</dbReference>
<dbReference type="CDD" id="cd00564">
    <property type="entry name" value="TMP_TenI"/>
    <property type="match status" value="1"/>
</dbReference>
<dbReference type="STRING" id="683125.SAMN05660206_10253"/>
<feature type="binding site" evidence="9">
    <location>
        <position position="65"/>
    </location>
    <ligand>
        <name>4-amino-2-methyl-5-(diphosphooxymethyl)pyrimidine</name>
        <dbReference type="ChEBI" id="CHEBI:57841"/>
    </ligand>
</feature>
<dbReference type="GO" id="GO:0009228">
    <property type="term" value="P:thiamine biosynthetic process"/>
    <property type="evidence" value="ECO:0007669"/>
    <property type="project" value="UniProtKB-KW"/>
</dbReference>
<evidence type="ECO:0000256" key="7">
    <source>
        <dbReference type="ARBA" id="ARBA00047851"/>
    </source>
</evidence>
<dbReference type="GO" id="GO:0009229">
    <property type="term" value="P:thiamine diphosphate biosynthetic process"/>
    <property type="evidence" value="ECO:0007669"/>
    <property type="project" value="UniProtKB-UniRule"/>
</dbReference>
<evidence type="ECO:0000313" key="12">
    <source>
        <dbReference type="Proteomes" id="UP000198785"/>
    </source>
</evidence>
<feature type="binding site" evidence="9">
    <location>
        <position position="104"/>
    </location>
    <ligand>
        <name>4-amino-2-methyl-5-(diphosphooxymethyl)pyrimidine</name>
        <dbReference type="ChEBI" id="CHEBI:57841"/>
    </ligand>
</feature>
<dbReference type="InterPro" id="IPR013785">
    <property type="entry name" value="Aldolase_TIM"/>
</dbReference>
<dbReference type="GO" id="GO:0000287">
    <property type="term" value="F:magnesium ion binding"/>
    <property type="evidence" value="ECO:0007669"/>
    <property type="project" value="UniProtKB-UniRule"/>
</dbReference>